<evidence type="ECO:0000313" key="3">
    <source>
        <dbReference type="EMBL" id="WTU45250.1"/>
    </source>
</evidence>
<feature type="domain" description="SIS" evidence="1">
    <location>
        <begin position="26"/>
        <end position="187"/>
    </location>
</feature>
<dbReference type="GO" id="GO:0097367">
    <property type="term" value="F:carbohydrate derivative binding"/>
    <property type="evidence" value="ECO:0007669"/>
    <property type="project" value="InterPro"/>
</dbReference>
<dbReference type="EMBL" id="CP108253">
    <property type="protein sequence ID" value="WTU45250.1"/>
    <property type="molecule type" value="Genomic_DNA"/>
</dbReference>
<dbReference type="InterPro" id="IPR001347">
    <property type="entry name" value="SIS_dom"/>
</dbReference>
<name>A0AAU2GTR7_9ACTN</name>
<dbReference type="InterPro" id="IPR046348">
    <property type="entry name" value="SIS_dom_sf"/>
</dbReference>
<dbReference type="GO" id="GO:1901135">
    <property type="term" value="P:carbohydrate derivative metabolic process"/>
    <property type="evidence" value="ECO:0007669"/>
    <property type="project" value="InterPro"/>
</dbReference>
<proteinExistence type="predicted"/>
<dbReference type="PANTHER" id="PTHR30390:SF8">
    <property type="entry name" value="SUGAR ISOMERASE (SIS)"/>
    <property type="match status" value="1"/>
</dbReference>
<dbReference type="InterPro" id="IPR050099">
    <property type="entry name" value="SIS_GmhA/DiaA_subfam"/>
</dbReference>
<dbReference type="SUPFAM" id="SSF53697">
    <property type="entry name" value="SIS domain"/>
    <property type="match status" value="1"/>
</dbReference>
<accession>A0AAU2GTR7</accession>
<evidence type="ECO:0000313" key="2">
    <source>
        <dbReference type="EMBL" id="WTU38109.1"/>
    </source>
</evidence>
<organism evidence="2">
    <name type="scientific">Streptomyces sp. NBC_00060</name>
    <dbReference type="NCBI Taxonomy" id="2975636"/>
    <lineage>
        <taxon>Bacteria</taxon>
        <taxon>Bacillati</taxon>
        <taxon>Actinomycetota</taxon>
        <taxon>Actinomycetes</taxon>
        <taxon>Kitasatosporales</taxon>
        <taxon>Streptomycetaceae</taxon>
        <taxon>Streptomyces</taxon>
    </lineage>
</organism>
<dbReference type="PROSITE" id="PS51464">
    <property type="entry name" value="SIS"/>
    <property type="match status" value="1"/>
</dbReference>
<reference evidence="2" key="1">
    <citation type="submission" date="2022-10" db="EMBL/GenBank/DDBJ databases">
        <title>The complete genomes of actinobacterial strains from the NBC collection.</title>
        <authorList>
            <person name="Joergensen T.S."/>
            <person name="Alvarez Arevalo M."/>
            <person name="Sterndorff E.B."/>
            <person name="Faurdal D."/>
            <person name="Vuksanovic O."/>
            <person name="Mourched A.-S."/>
            <person name="Charusanti P."/>
            <person name="Shaw S."/>
            <person name="Blin K."/>
            <person name="Weber T."/>
        </authorList>
    </citation>
    <scope>NUCLEOTIDE SEQUENCE</scope>
    <source>
        <strain evidence="2">NBC_00060</strain>
    </source>
</reference>
<dbReference type="PANTHER" id="PTHR30390">
    <property type="entry name" value="SEDOHEPTULOSE 7-PHOSPHATE ISOMERASE / DNAA INITIATOR-ASSOCIATING FACTOR FOR REPLICATION INITIATION"/>
    <property type="match status" value="1"/>
</dbReference>
<protein>
    <submittedName>
        <fullName evidence="2">SIS domain-containing protein</fullName>
    </submittedName>
</protein>
<dbReference type="Gene3D" id="3.40.50.10490">
    <property type="entry name" value="Glucose-6-phosphate isomerase like protein, domain 1"/>
    <property type="match status" value="1"/>
</dbReference>
<dbReference type="Pfam" id="PF13580">
    <property type="entry name" value="SIS_2"/>
    <property type="match status" value="1"/>
</dbReference>
<sequence length="196" mass="19954">MSFAAKYINAWLRVAETVDVTAVERAVEVLAEARERDATVWTVGNGGCGALASHLAIGLTLNTRRSGGRPFRAVCLSADAAALSAAVNDFGSREALRALLECNGRAGDVLCAFTVSGESANVNQAIAAAGAAGMPVVALVGTPGSTAARLADHPVLLGSAEPGIAEDVASAVMHAMYCSFMYEGSSSLPEGFISAH</sequence>
<dbReference type="EMBL" id="CP108253">
    <property type="protein sequence ID" value="WTU38109.1"/>
    <property type="molecule type" value="Genomic_DNA"/>
</dbReference>
<gene>
    <name evidence="2" type="ORF">OHV25_00165</name>
    <name evidence="3" type="ORF">OHV25_39675</name>
</gene>
<dbReference type="AlphaFoldDB" id="A0AAU2GTR7"/>
<evidence type="ECO:0000259" key="1">
    <source>
        <dbReference type="PROSITE" id="PS51464"/>
    </source>
</evidence>